<gene>
    <name evidence="1" type="ORF">CLUMA_CG010536</name>
</gene>
<proteinExistence type="predicted"/>
<protein>
    <submittedName>
        <fullName evidence="1">CLUMA_CG010536, isoform A</fullName>
    </submittedName>
</protein>
<dbReference type="EMBL" id="CVRI01000047">
    <property type="protein sequence ID" value="CRK97139.1"/>
    <property type="molecule type" value="Genomic_DNA"/>
</dbReference>
<evidence type="ECO:0000313" key="1">
    <source>
        <dbReference type="EMBL" id="CRK97139.1"/>
    </source>
</evidence>
<evidence type="ECO:0000313" key="2">
    <source>
        <dbReference type="Proteomes" id="UP000183832"/>
    </source>
</evidence>
<reference evidence="1 2" key="1">
    <citation type="submission" date="2015-04" db="EMBL/GenBank/DDBJ databases">
        <authorList>
            <person name="Syromyatnikov M.Y."/>
            <person name="Popov V.N."/>
        </authorList>
    </citation>
    <scope>NUCLEOTIDE SEQUENCE [LARGE SCALE GENOMIC DNA]</scope>
</reference>
<accession>A0A1J1IA95</accession>
<keyword evidence="2" id="KW-1185">Reference proteome</keyword>
<dbReference type="Proteomes" id="UP000183832">
    <property type="component" value="Unassembled WGS sequence"/>
</dbReference>
<organism evidence="1 2">
    <name type="scientific">Clunio marinus</name>
    <dbReference type="NCBI Taxonomy" id="568069"/>
    <lineage>
        <taxon>Eukaryota</taxon>
        <taxon>Metazoa</taxon>
        <taxon>Ecdysozoa</taxon>
        <taxon>Arthropoda</taxon>
        <taxon>Hexapoda</taxon>
        <taxon>Insecta</taxon>
        <taxon>Pterygota</taxon>
        <taxon>Neoptera</taxon>
        <taxon>Endopterygota</taxon>
        <taxon>Diptera</taxon>
        <taxon>Nematocera</taxon>
        <taxon>Chironomoidea</taxon>
        <taxon>Chironomidae</taxon>
        <taxon>Clunio</taxon>
    </lineage>
</organism>
<dbReference type="AlphaFoldDB" id="A0A1J1IA95"/>
<name>A0A1J1IA95_9DIPT</name>
<sequence length="59" mass="6843">MCRNVLRKSSSSYLSLSELLNPNSSIFYEKIIMKFMTMTTSDASNLEEPSRMRISMSRE</sequence>